<dbReference type="PANTHER" id="PTHR33825">
    <property type="entry name" value="CHITINASE-LIKE PROTEIN"/>
    <property type="match status" value="1"/>
</dbReference>
<dbReference type="Proteomes" id="UP000327085">
    <property type="component" value="Chromosome 1"/>
</dbReference>
<dbReference type="PROSITE" id="PS51257">
    <property type="entry name" value="PROKAR_LIPOPROTEIN"/>
    <property type="match status" value="1"/>
</dbReference>
<evidence type="ECO:0000256" key="1">
    <source>
        <dbReference type="SAM" id="Phobius"/>
    </source>
</evidence>
<keyword evidence="1" id="KW-0472">Membrane</keyword>
<dbReference type="EMBL" id="CABIKO010000059">
    <property type="protein sequence ID" value="VVA22184.1"/>
    <property type="molecule type" value="Genomic_DNA"/>
</dbReference>
<dbReference type="PANTHER" id="PTHR33825:SF14">
    <property type="entry name" value="CHITINASE-LIKE PROTEIN"/>
    <property type="match status" value="1"/>
</dbReference>
<dbReference type="AlphaFoldDB" id="A0A5E4F284"/>
<dbReference type="InParanoid" id="A0A5E4F284"/>
<sequence>MQLSRKFLEQVAASSISSATLSCIMFKTTLRNVGKPSVLSPSVAKLSLSDQAFFPLAFVACTTSVAFTSLVIAAVPTLFAMGRYSS</sequence>
<keyword evidence="1" id="KW-0812">Transmembrane</keyword>
<dbReference type="Gramene" id="VVA22184">
    <property type="protein sequence ID" value="VVA22184"/>
    <property type="gene ID" value="Prudul26B011082"/>
</dbReference>
<accession>A0A5E4F284</accession>
<feature type="transmembrane region" description="Helical" evidence="1">
    <location>
        <begin position="53"/>
        <end position="80"/>
    </location>
</feature>
<evidence type="ECO:0000313" key="2">
    <source>
        <dbReference type="EMBL" id="VVA22184.1"/>
    </source>
</evidence>
<protein>
    <submittedName>
        <fullName evidence="2">PREDICTED: chitinase</fullName>
    </submittedName>
</protein>
<gene>
    <name evidence="2" type="ORF">ALMOND_2B011082</name>
</gene>
<name>A0A5E4F284_PRUDU</name>
<evidence type="ECO:0000313" key="3">
    <source>
        <dbReference type="Proteomes" id="UP000327085"/>
    </source>
</evidence>
<reference evidence="3" key="1">
    <citation type="journal article" date="2020" name="Plant J.">
        <title>Transposons played a major role in the diversification between the closely related almond and peach genomes: results from the almond genome sequence.</title>
        <authorList>
            <person name="Alioto T."/>
            <person name="Alexiou K.G."/>
            <person name="Bardil A."/>
            <person name="Barteri F."/>
            <person name="Castanera R."/>
            <person name="Cruz F."/>
            <person name="Dhingra A."/>
            <person name="Duval H."/>
            <person name="Fernandez I Marti A."/>
            <person name="Frias L."/>
            <person name="Galan B."/>
            <person name="Garcia J.L."/>
            <person name="Howad W."/>
            <person name="Gomez-Garrido J."/>
            <person name="Gut M."/>
            <person name="Julca I."/>
            <person name="Morata J."/>
            <person name="Puigdomenech P."/>
            <person name="Ribeca P."/>
            <person name="Rubio Cabetas M.J."/>
            <person name="Vlasova A."/>
            <person name="Wirthensohn M."/>
            <person name="Garcia-Mas J."/>
            <person name="Gabaldon T."/>
            <person name="Casacuberta J.M."/>
            <person name="Arus P."/>
        </authorList>
    </citation>
    <scope>NUCLEOTIDE SEQUENCE [LARGE SCALE GENOMIC DNA]</scope>
    <source>
        <strain evidence="3">cv. Texas</strain>
    </source>
</reference>
<keyword evidence="1" id="KW-1133">Transmembrane helix</keyword>
<organism evidence="2 3">
    <name type="scientific">Prunus dulcis</name>
    <name type="common">Almond</name>
    <name type="synonym">Amygdalus dulcis</name>
    <dbReference type="NCBI Taxonomy" id="3755"/>
    <lineage>
        <taxon>Eukaryota</taxon>
        <taxon>Viridiplantae</taxon>
        <taxon>Streptophyta</taxon>
        <taxon>Embryophyta</taxon>
        <taxon>Tracheophyta</taxon>
        <taxon>Spermatophyta</taxon>
        <taxon>Magnoliopsida</taxon>
        <taxon>eudicotyledons</taxon>
        <taxon>Gunneridae</taxon>
        <taxon>Pentapetalae</taxon>
        <taxon>rosids</taxon>
        <taxon>fabids</taxon>
        <taxon>Rosales</taxon>
        <taxon>Rosaceae</taxon>
        <taxon>Amygdaloideae</taxon>
        <taxon>Amygdaleae</taxon>
        <taxon>Prunus</taxon>
    </lineage>
</organism>
<proteinExistence type="predicted"/>